<organism evidence="1 2">
    <name type="scientific">Candidatus Enterococcus myersii</name>
    <dbReference type="NCBI Taxonomy" id="2815322"/>
    <lineage>
        <taxon>Bacteria</taxon>
        <taxon>Bacillati</taxon>
        <taxon>Bacillota</taxon>
        <taxon>Bacilli</taxon>
        <taxon>Lactobacillales</taxon>
        <taxon>Enterococcaceae</taxon>
        <taxon>Enterococcus</taxon>
    </lineage>
</organism>
<dbReference type="Proteomes" id="UP000664256">
    <property type="component" value="Unassembled WGS sequence"/>
</dbReference>
<dbReference type="InterPro" id="IPR018691">
    <property type="entry name" value="DUF2188"/>
</dbReference>
<keyword evidence="2" id="KW-1185">Reference proteome</keyword>
<dbReference type="RefSeq" id="WP_206903636.1">
    <property type="nucleotide sequence ID" value="NZ_JAFLVT010000008.1"/>
</dbReference>
<gene>
    <name evidence="1" type="ORF">JZO76_08290</name>
</gene>
<reference evidence="1 2" key="1">
    <citation type="submission" date="2021-03" db="EMBL/GenBank/DDBJ databases">
        <title>Enterococcal diversity collection.</title>
        <authorList>
            <person name="Gilmore M.S."/>
            <person name="Schwartzman J."/>
            <person name="Van Tyne D."/>
            <person name="Martin M."/>
            <person name="Earl A.M."/>
            <person name="Manson A.L."/>
            <person name="Straub T."/>
            <person name="Salamzade R."/>
            <person name="Saavedra J."/>
            <person name="Lebreton F."/>
            <person name="Prichula J."/>
            <person name="Schaufler K."/>
            <person name="Gaca A."/>
            <person name="Sgardioli B."/>
            <person name="Wagenaar J."/>
            <person name="Strong T."/>
        </authorList>
    </citation>
    <scope>NUCLEOTIDE SEQUENCE [LARGE SCALE GENOMIC DNA]</scope>
    <source>
        <strain evidence="1 2">MJM12</strain>
    </source>
</reference>
<comment type="caution">
    <text evidence="1">The sequence shown here is derived from an EMBL/GenBank/DDBJ whole genome shotgun (WGS) entry which is preliminary data.</text>
</comment>
<dbReference type="Pfam" id="PF09954">
    <property type="entry name" value="DUF2188"/>
    <property type="match status" value="1"/>
</dbReference>
<name>A0ABS3H915_9ENTE</name>
<sequence>MAWDMLDYPASLKNLEPLVKKKTIEIANALLADGYPEDRAIPIATSQAEKWYAAADEKEKAEFKQAADPQKNDFHKKDDNAPKLLAADVLVKYRNDVWEVLSVGAKRASDTYSNKEEAIKRGKEIATNKQSTLRIYKKDGTLQATHNYKE</sequence>
<accession>A0ABS3H915</accession>
<evidence type="ECO:0000313" key="2">
    <source>
        <dbReference type="Proteomes" id="UP000664256"/>
    </source>
</evidence>
<proteinExistence type="predicted"/>
<evidence type="ECO:0000313" key="1">
    <source>
        <dbReference type="EMBL" id="MBO0449537.1"/>
    </source>
</evidence>
<dbReference type="EMBL" id="JAFLVT010000008">
    <property type="protein sequence ID" value="MBO0449537.1"/>
    <property type="molecule type" value="Genomic_DNA"/>
</dbReference>
<protein>
    <submittedName>
        <fullName evidence="1">DUF2188 domain-containing protein</fullName>
    </submittedName>
</protein>